<organism evidence="1 2">
    <name type="scientific">Prevotella heparinolytica</name>
    <dbReference type="NCBI Taxonomy" id="28113"/>
    <lineage>
        <taxon>Bacteria</taxon>
        <taxon>Pseudomonadati</taxon>
        <taxon>Bacteroidota</taxon>
        <taxon>Bacteroidia</taxon>
        <taxon>Bacteroidales</taxon>
        <taxon>Bacteroidaceae</taxon>
        <taxon>Bacteroides</taxon>
    </lineage>
</organism>
<reference evidence="1 2" key="1">
    <citation type="submission" date="2019-02" db="EMBL/GenBank/DDBJ databases">
        <authorList>
            <consortium name="Pathogen Informatics"/>
        </authorList>
    </citation>
    <scope>NUCLEOTIDE SEQUENCE [LARGE SCALE GENOMIC DNA]</scope>
    <source>
        <strain evidence="1 2">3012STDY7078512</strain>
    </source>
</reference>
<name>A0A449I2C4_9BACE</name>
<dbReference type="EMBL" id="CAACYH010000004">
    <property type="protein sequence ID" value="VFB13556.1"/>
    <property type="molecule type" value="Genomic_DNA"/>
</dbReference>
<dbReference type="Proteomes" id="UP000396835">
    <property type="component" value="Unassembled WGS sequence"/>
</dbReference>
<dbReference type="RefSeq" id="WP_131751885.1">
    <property type="nucleotide sequence ID" value="NZ_CAACYH010000004.1"/>
</dbReference>
<dbReference type="InterPro" id="IPR033410">
    <property type="entry name" value="DUF5119"/>
</dbReference>
<dbReference type="Pfam" id="PF17145">
    <property type="entry name" value="DUF5119"/>
    <property type="match status" value="1"/>
</dbReference>
<evidence type="ECO:0000313" key="2">
    <source>
        <dbReference type="Proteomes" id="UP000396835"/>
    </source>
</evidence>
<protein>
    <recommendedName>
        <fullName evidence="3">DUF5119 domain-containing protein</fullName>
    </recommendedName>
</protein>
<gene>
    <name evidence="1" type="ORF">NCTC7812_01082</name>
</gene>
<evidence type="ECO:0008006" key="3">
    <source>
        <dbReference type="Google" id="ProtNLM"/>
    </source>
</evidence>
<accession>A0A449I2C4</accession>
<proteinExistence type="predicted"/>
<sequence>MKTYNTMKTGKHPFPSRTLRALGTTAAATLLALCAALAAALIAGTLSSCEHKGFCDPDPAVSRVRVTFDWRRAPGAAVTGMSLYLYPESGGEALRYDFDNALGGVVEIPPGTYKALFLNNDTENVLFRGTGGYGTFEAYTRQAHLLEPLGLQSSPADANPTGEAVALPADPLWAGRDNAVEVLAAKASPNSAYDQELTFFPGRETPRYTVEVRNAENLRYVSAMSFSLSGLSGSLAVASGTRDALRTTIPFEGRTDADAGTATGHFHAFGLSSSGNRLRTLVIYVILTDGSKQFYPFDVSGQVNDAPNPMEVRIVIDGLKLPHPIVEPGGGGFQPTVDDWVGETIEMEM</sequence>
<dbReference type="OrthoDB" id="1100731at2"/>
<dbReference type="AlphaFoldDB" id="A0A449I2C4"/>
<evidence type="ECO:0000313" key="1">
    <source>
        <dbReference type="EMBL" id="VFB13556.1"/>
    </source>
</evidence>